<organism evidence="1">
    <name type="scientific">Arion vulgaris</name>
    <dbReference type="NCBI Taxonomy" id="1028688"/>
    <lineage>
        <taxon>Eukaryota</taxon>
        <taxon>Metazoa</taxon>
        <taxon>Spiralia</taxon>
        <taxon>Lophotrochozoa</taxon>
        <taxon>Mollusca</taxon>
        <taxon>Gastropoda</taxon>
        <taxon>Heterobranchia</taxon>
        <taxon>Euthyneura</taxon>
        <taxon>Panpulmonata</taxon>
        <taxon>Eupulmonata</taxon>
        <taxon>Stylommatophora</taxon>
        <taxon>Helicina</taxon>
        <taxon>Arionoidea</taxon>
        <taxon>Arionidae</taxon>
        <taxon>Arion</taxon>
    </lineage>
</organism>
<accession>A0A0B6ZRB3</accession>
<dbReference type="EMBL" id="HACG01024324">
    <property type="protein sequence ID" value="CEK71189.1"/>
    <property type="molecule type" value="Transcribed_RNA"/>
</dbReference>
<evidence type="ECO:0000313" key="1">
    <source>
        <dbReference type="EMBL" id="CEK71189.1"/>
    </source>
</evidence>
<gene>
    <name evidence="1" type="primary">ORF77295</name>
</gene>
<protein>
    <submittedName>
        <fullName evidence="1">Uncharacterized protein</fullName>
    </submittedName>
</protein>
<name>A0A0B6ZRB3_9EUPU</name>
<proteinExistence type="predicted"/>
<reference evidence="1" key="1">
    <citation type="submission" date="2014-12" db="EMBL/GenBank/DDBJ databases">
        <title>Insight into the proteome of Arion vulgaris.</title>
        <authorList>
            <person name="Aradska J."/>
            <person name="Bulat T."/>
            <person name="Smidak R."/>
            <person name="Sarate P."/>
            <person name="Gangsoo J."/>
            <person name="Sialana F."/>
            <person name="Bilban M."/>
            <person name="Lubec G."/>
        </authorList>
    </citation>
    <scope>NUCLEOTIDE SEQUENCE</scope>
    <source>
        <tissue evidence="1">Skin</tissue>
    </source>
</reference>
<sequence length="50" mass="5826">MKYYNTKKQQHTLLTDDTSGHVLLSRVGSDINENTYVSGGWRRVRTLEKK</sequence>
<dbReference type="AlphaFoldDB" id="A0A0B6ZRB3"/>